<comment type="caution">
    <text evidence="1">The sequence shown here is derived from an EMBL/GenBank/DDBJ whole genome shotgun (WGS) entry which is preliminary data.</text>
</comment>
<evidence type="ECO:0000313" key="1">
    <source>
        <dbReference type="EMBL" id="KAK6641555.1"/>
    </source>
</evidence>
<sequence length="101" mass="11282">MENFARHVLQAGAISRVSSRDLGDLVHNPTNTSEVGSTEPRYDSSKQAIAKGIDSLDSLISNIRLYKDLSIVSDLVRLRTDLYPAGYYFLVKAMKMYVQAK</sequence>
<name>A0ABR1BI05_POLSC</name>
<organism evidence="1 2">
    <name type="scientific">Polyplax serrata</name>
    <name type="common">Common mouse louse</name>
    <dbReference type="NCBI Taxonomy" id="468196"/>
    <lineage>
        <taxon>Eukaryota</taxon>
        <taxon>Metazoa</taxon>
        <taxon>Ecdysozoa</taxon>
        <taxon>Arthropoda</taxon>
        <taxon>Hexapoda</taxon>
        <taxon>Insecta</taxon>
        <taxon>Pterygota</taxon>
        <taxon>Neoptera</taxon>
        <taxon>Paraneoptera</taxon>
        <taxon>Psocodea</taxon>
        <taxon>Troctomorpha</taxon>
        <taxon>Phthiraptera</taxon>
        <taxon>Anoplura</taxon>
        <taxon>Polyplacidae</taxon>
        <taxon>Polyplax</taxon>
    </lineage>
</organism>
<gene>
    <name evidence="1" type="ORF">RUM44_013267</name>
</gene>
<protein>
    <submittedName>
        <fullName evidence="1">Uncharacterized protein</fullName>
    </submittedName>
</protein>
<dbReference type="EMBL" id="JAWJWF010000001">
    <property type="protein sequence ID" value="KAK6641555.1"/>
    <property type="molecule type" value="Genomic_DNA"/>
</dbReference>
<reference evidence="1 2" key="1">
    <citation type="submission" date="2023-09" db="EMBL/GenBank/DDBJ databases">
        <title>Genomes of two closely related lineages of the louse Polyplax serrata with different host specificities.</title>
        <authorList>
            <person name="Martinu J."/>
            <person name="Tarabai H."/>
            <person name="Stefka J."/>
            <person name="Hypsa V."/>
        </authorList>
    </citation>
    <scope>NUCLEOTIDE SEQUENCE [LARGE SCALE GENOMIC DNA]</scope>
    <source>
        <strain evidence="1">98ZLc_SE</strain>
    </source>
</reference>
<evidence type="ECO:0000313" key="2">
    <source>
        <dbReference type="Proteomes" id="UP001359485"/>
    </source>
</evidence>
<keyword evidence="2" id="KW-1185">Reference proteome</keyword>
<dbReference type="Proteomes" id="UP001359485">
    <property type="component" value="Unassembled WGS sequence"/>
</dbReference>
<accession>A0ABR1BI05</accession>
<proteinExistence type="predicted"/>